<sequence>MLLDGVDTAVLACDERGLVRTANAAARRMLPQVRVDELLPVRELTRHGPAEVELEAGSQALVARRQDLPDGWTAWHLREVSEQRARVDALLAERARSRFLAAASSRLGLSLHPGRTARAVVELVAAELADAAVVVLPVRTGAVEWYRHERGGVVASGRLSARGLPEPVAAALSGLAPGPEPLLVTRLTGAPWGQDDRRGSQSAAVRALPGNGMPAGALVLLRDAGSPDDPDAALVDEFAQRAGIALAAAALYAQQTRTTAVLKRNLLEPDLPAVDGMVFGASYRPAEEALLIGGDFFDVHVGADGDEAMFLLGDVCGKGVDAAVESGRLRQAVQALRRLERDPVRLLELLNESMLDAAPPDAGPRFATLVLGTAAPLPGGGLRVRLAAGGHPPPMVVRAGGVEPVEIPGMLVGGVREAHFATRTVDLGPGEACVLYTDGVTEARGGVDGDEEFGEDRVLRLLHGCHVLPAPGIAERVALHATAWRTTGRDDIAVLVVQAPLSVAPASRHAHTAQPNPEEQTA</sequence>
<dbReference type="PANTHER" id="PTHR43156">
    <property type="entry name" value="STAGE II SPORULATION PROTEIN E-RELATED"/>
    <property type="match status" value="1"/>
</dbReference>
<feature type="domain" description="PPM-type phosphatase" evidence="2">
    <location>
        <begin position="274"/>
        <end position="499"/>
    </location>
</feature>
<dbReference type="SUPFAM" id="SSF81606">
    <property type="entry name" value="PP2C-like"/>
    <property type="match status" value="1"/>
</dbReference>
<keyword evidence="1" id="KW-0378">Hydrolase</keyword>
<dbReference type="EMBL" id="VFPH01000001">
    <property type="protein sequence ID" value="TQM46165.1"/>
    <property type="molecule type" value="Genomic_DNA"/>
</dbReference>
<dbReference type="InterPro" id="IPR052016">
    <property type="entry name" value="Bact_Sigma-Reg"/>
</dbReference>
<dbReference type="PANTHER" id="PTHR43156:SF2">
    <property type="entry name" value="STAGE II SPORULATION PROTEIN E"/>
    <property type="match status" value="1"/>
</dbReference>
<reference evidence="3 4" key="1">
    <citation type="submission" date="2019-06" db="EMBL/GenBank/DDBJ databases">
        <title>Sequencing the genomes of 1000 actinobacteria strains.</title>
        <authorList>
            <person name="Klenk H.-P."/>
        </authorList>
    </citation>
    <scope>NUCLEOTIDE SEQUENCE [LARGE SCALE GENOMIC DNA]</scope>
    <source>
        <strain evidence="3 4">DSM 45511</strain>
    </source>
</reference>
<evidence type="ECO:0000313" key="4">
    <source>
        <dbReference type="Proteomes" id="UP000319818"/>
    </source>
</evidence>
<evidence type="ECO:0000259" key="2">
    <source>
        <dbReference type="SMART" id="SM00331"/>
    </source>
</evidence>
<dbReference type="AlphaFoldDB" id="A0A543GJE9"/>
<evidence type="ECO:0000256" key="1">
    <source>
        <dbReference type="ARBA" id="ARBA00022801"/>
    </source>
</evidence>
<dbReference type="Gene3D" id="3.60.40.10">
    <property type="entry name" value="PPM-type phosphatase domain"/>
    <property type="match status" value="1"/>
</dbReference>
<dbReference type="InterPro" id="IPR036457">
    <property type="entry name" value="PPM-type-like_dom_sf"/>
</dbReference>
<protein>
    <submittedName>
        <fullName evidence="3">Stage II sporulation protein E</fullName>
    </submittedName>
</protein>
<dbReference type="InterPro" id="IPR001932">
    <property type="entry name" value="PPM-type_phosphatase-like_dom"/>
</dbReference>
<name>A0A543GJE9_9PSEU</name>
<dbReference type="Proteomes" id="UP000319818">
    <property type="component" value="Unassembled WGS sequence"/>
</dbReference>
<proteinExistence type="predicted"/>
<dbReference type="Pfam" id="PF07228">
    <property type="entry name" value="SpoIIE"/>
    <property type="match status" value="1"/>
</dbReference>
<evidence type="ECO:0000313" key="3">
    <source>
        <dbReference type="EMBL" id="TQM46165.1"/>
    </source>
</evidence>
<organism evidence="3 4">
    <name type="scientific">Pseudonocardia cypriaca</name>
    <dbReference type="NCBI Taxonomy" id="882449"/>
    <lineage>
        <taxon>Bacteria</taxon>
        <taxon>Bacillati</taxon>
        <taxon>Actinomycetota</taxon>
        <taxon>Actinomycetes</taxon>
        <taxon>Pseudonocardiales</taxon>
        <taxon>Pseudonocardiaceae</taxon>
        <taxon>Pseudonocardia</taxon>
    </lineage>
</organism>
<dbReference type="InterPro" id="IPR029016">
    <property type="entry name" value="GAF-like_dom_sf"/>
</dbReference>
<accession>A0A543GJE9</accession>
<dbReference type="SMART" id="SM00331">
    <property type="entry name" value="PP2C_SIG"/>
    <property type="match status" value="1"/>
</dbReference>
<dbReference type="GO" id="GO:0016791">
    <property type="term" value="F:phosphatase activity"/>
    <property type="evidence" value="ECO:0007669"/>
    <property type="project" value="TreeGrafter"/>
</dbReference>
<dbReference type="Gene3D" id="3.30.450.40">
    <property type="match status" value="1"/>
</dbReference>
<keyword evidence="4" id="KW-1185">Reference proteome</keyword>
<gene>
    <name evidence="3" type="ORF">FB388_3572</name>
</gene>
<comment type="caution">
    <text evidence="3">The sequence shown here is derived from an EMBL/GenBank/DDBJ whole genome shotgun (WGS) entry which is preliminary data.</text>
</comment>